<proteinExistence type="predicted"/>
<dbReference type="PANTHER" id="PTHR36978">
    <property type="entry name" value="P-LOOP CONTAINING NUCLEOTIDE TRIPHOSPHATE HYDROLASE"/>
    <property type="match status" value="1"/>
</dbReference>
<dbReference type="Gene3D" id="3.40.50.300">
    <property type="entry name" value="P-loop containing nucleotide triphosphate hydrolases"/>
    <property type="match status" value="1"/>
</dbReference>
<dbReference type="GO" id="GO:0016740">
    <property type="term" value="F:transferase activity"/>
    <property type="evidence" value="ECO:0007669"/>
    <property type="project" value="UniProtKB-KW"/>
</dbReference>
<protein>
    <submittedName>
        <fullName evidence="1">Sulfotransferase family protein</fullName>
    </submittedName>
</protein>
<dbReference type="EMBL" id="SZQL01000006">
    <property type="protein sequence ID" value="TKK69021.1"/>
    <property type="molecule type" value="Genomic_DNA"/>
</dbReference>
<dbReference type="RefSeq" id="WP_137261640.1">
    <property type="nucleotide sequence ID" value="NZ_SZQL01000006.1"/>
</dbReference>
<dbReference type="Pfam" id="PF17784">
    <property type="entry name" value="Sulfotransfer_4"/>
    <property type="match status" value="1"/>
</dbReference>
<dbReference type="SUPFAM" id="SSF52540">
    <property type="entry name" value="P-loop containing nucleoside triphosphate hydrolases"/>
    <property type="match status" value="1"/>
</dbReference>
<gene>
    <name evidence="1" type="ORF">FC093_10035</name>
</gene>
<sequence>MSIKVIGAGFPRTGTNTLRESLQKLGYVKTYHMKELIVHPENLHYWETLSKTGTTNWEELYNGYQATVDFPCYPWYKEHLKQYPDAKVILTMRPFENWYSSVYSTIWQAQNPPESQKAEMSQKITANPHLQLVMKVMEFAKTNFTDAPFQGKFLDKDLAEKVYNKHNEEVKKYVPAKQLLVFDVTEGWEPLCTFLGMPVPDEPLPHTNKREDFKAMLGELMSGHLV</sequence>
<reference evidence="1 2" key="1">
    <citation type="submission" date="2019-05" db="EMBL/GenBank/DDBJ databases">
        <title>Panacibacter sp. strain 17mud1-8 Genome sequencing and assembly.</title>
        <authorList>
            <person name="Chhetri G."/>
        </authorList>
    </citation>
    <scope>NUCLEOTIDE SEQUENCE [LARGE SCALE GENOMIC DNA]</scope>
    <source>
        <strain evidence="1 2">17mud1-8</strain>
    </source>
</reference>
<evidence type="ECO:0000313" key="2">
    <source>
        <dbReference type="Proteomes" id="UP000305848"/>
    </source>
</evidence>
<dbReference type="AlphaFoldDB" id="A0A4U3L1K6"/>
<evidence type="ECO:0000313" key="1">
    <source>
        <dbReference type="EMBL" id="TKK69021.1"/>
    </source>
</evidence>
<dbReference type="Proteomes" id="UP000305848">
    <property type="component" value="Unassembled WGS sequence"/>
</dbReference>
<dbReference type="InterPro" id="IPR040632">
    <property type="entry name" value="Sulfotransfer_4"/>
</dbReference>
<comment type="caution">
    <text evidence="1">The sequence shown here is derived from an EMBL/GenBank/DDBJ whole genome shotgun (WGS) entry which is preliminary data.</text>
</comment>
<dbReference type="PANTHER" id="PTHR36978:SF4">
    <property type="entry name" value="P-LOOP CONTAINING NUCLEOSIDE TRIPHOSPHATE HYDROLASE PROTEIN"/>
    <property type="match status" value="1"/>
</dbReference>
<dbReference type="InterPro" id="IPR027417">
    <property type="entry name" value="P-loop_NTPase"/>
</dbReference>
<keyword evidence="2" id="KW-1185">Reference proteome</keyword>
<accession>A0A4U3L1K6</accession>
<name>A0A4U3L1K6_9BACT</name>
<keyword evidence="1" id="KW-0808">Transferase</keyword>
<organism evidence="1 2">
    <name type="scientific">Ilyomonas limi</name>
    <dbReference type="NCBI Taxonomy" id="2575867"/>
    <lineage>
        <taxon>Bacteria</taxon>
        <taxon>Pseudomonadati</taxon>
        <taxon>Bacteroidota</taxon>
        <taxon>Chitinophagia</taxon>
        <taxon>Chitinophagales</taxon>
        <taxon>Chitinophagaceae</taxon>
        <taxon>Ilyomonas</taxon>
    </lineage>
</organism>
<dbReference type="OrthoDB" id="285690at2"/>